<reference evidence="2" key="1">
    <citation type="journal article" date="2019" name="Int. J. Syst. Evol. Microbiol.">
        <title>The Global Catalogue of Microorganisms (GCM) 10K type strain sequencing project: providing services to taxonomists for standard genome sequencing and annotation.</title>
        <authorList>
            <consortium name="The Broad Institute Genomics Platform"/>
            <consortium name="The Broad Institute Genome Sequencing Center for Infectious Disease"/>
            <person name="Wu L."/>
            <person name="Ma J."/>
        </authorList>
    </citation>
    <scope>NUCLEOTIDE SEQUENCE [LARGE SCALE GENOMIC DNA]</scope>
    <source>
        <strain evidence="2">JCM 16601</strain>
    </source>
</reference>
<evidence type="ECO:0000313" key="1">
    <source>
        <dbReference type="EMBL" id="GAA3972071.1"/>
    </source>
</evidence>
<name>A0ABP7PWD1_9SPHI</name>
<dbReference type="Proteomes" id="UP001500742">
    <property type="component" value="Unassembled WGS sequence"/>
</dbReference>
<protein>
    <submittedName>
        <fullName evidence="1">Uncharacterized protein</fullName>
    </submittedName>
</protein>
<evidence type="ECO:0000313" key="2">
    <source>
        <dbReference type="Proteomes" id="UP001500742"/>
    </source>
</evidence>
<sequence length="182" mass="20952">MKKVIALLLLNIHLLNIGGQLALHQYLVYKTDKFYNAQISKGLYNVKDLTEISIPVNMPGIHDWKRFENIAGQIQFGSTSYNYVKMKLTRTALHLMCIPNYDTTRPVDNNVLCAKGVKDIPVPQKDHVPFGKIVLLDNLSLSFIQFEFYCPIKKLTERFIQPTQPLVYAHQDIPEQPPKFFC</sequence>
<organism evidence="1 2">
    <name type="scientific">Mucilaginibacter dorajii</name>
    <dbReference type="NCBI Taxonomy" id="692994"/>
    <lineage>
        <taxon>Bacteria</taxon>
        <taxon>Pseudomonadati</taxon>
        <taxon>Bacteroidota</taxon>
        <taxon>Sphingobacteriia</taxon>
        <taxon>Sphingobacteriales</taxon>
        <taxon>Sphingobacteriaceae</taxon>
        <taxon>Mucilaginibacter</taxon>
    </lineage>
</organism>
<dbReference type="EMBL" id="BAAAZC010000015">
    <property type="protein sequence ID" value="GAA3972071.1"/>
    <property type="molecule type" value="Genomic_DNA"/>
</dbReference>
<comment type="caution">
    <text evidence="1">The sequence shown here is derived from an EMBL/GenBank/DDBJ whole genome shotgun (WGS) entry which is preliminary data.</text>
</comment>
<dbReference type="RefSeq" id="WP_259091554.1">
    <property type="nucleotide sequence ID" value="NZ_BAAAZC010000015.1"/>
</dbReference>
<accession>A0ABP7PWD1</accession>
<proteinExistence type="predicted"/>
<keyword evidence="2" id="KW-1185">Reference proteome</keyword>
<gene>
    <name evidence="1" type="ORF">GCM10022210_22120</name>
</gene>